<dbReference type="EMBL" id="JANBVN010000196">
    <property type="protein sequence ID" value="KAJ9133657.1"/>
    <property type="molecule type" value="Genomic_DNA"/>
</dbReference>
<name>A0AA38RCN7_9PEZI</name>
<feature type="region of interest" description="Disordered" evidence="1">
    <location>
        <begin position="1"/>
        <end position="60"/>
    </location>
</feature>
<keyword evidence="3" id="KW-1185">Reference proteome</keyword>
<evidence type="ECO:0000313" key="2">
    <source>
        <dbReference type="EMBL" id="KAJ9133657.1"/>
    </source>
</evidence>
<evidence type="ECO:0000256" key="1">
    <source>
        <dbReference type="SAM" id="MobiDB-lite"/>
    </source>
</evidence>
<reference evidence="2" key="1">
    <citation type="submission" date="2022-07" db="EMBL/GenBank/DDBJ databases">
        <title>Fungi with potential for degradation of polypropylene.</title>
        <authorList>
            <person name="Gostincar C."/>
        </authorList>
    </citation>
    <scope>NUCLEOTIDE SEQUENCE</scope>
    <source>
        <strain evidence="2">EXF-13287</strain>
    </source>
</reference>
<evidence type="ECO:0000313" key="3">
    <source>
        <dbReference type="Proteomes" id="UP001174691"/>
    </source>
</evidence>
<protein>
    <submittedName>
        <fullName evidence="2">Uncharacterized protein</fullName>
    </submittedName>
</protein>
<sequence length="229" mass="24960">MSLPAASTSSTTADTDGGAEPSLEGSLEGTRSWEEPHPGVPIPLQERTGTQGLSRLPSEAWSGDMAAKGYGYVRNKPGVARRYARPAMRPRLVRSETACITRKVRFGMTPSPGESTLCPTPALSSVNVDANEDTDMTGSEGPSPLYDYRPLSLDLSQFSEHMNKAFDGVRFNSSSLTVCEIGPYTQAAPEADLYGWEAELNRKLLQTECLKRNLLQRVFSLGDVRLRSE</sequence>
<gene>
    <name evidence="2" type="ORF">NKR19_g8958</name>
</gene>
<feature type="compositionally biased region" description="Low complexity" evidence="1">
    <location>
        <begin position="1"/>
        <end position="19"/>
    </location>
</feature>
<organism evidence="2 3">
    <name type="scientific">Coniochaeta hoffmannii</name>
    <dbReference type="NCBI Taxonomy" id="91930"/>
    <lineage>
        <taxon>Eukaryota</taxon>
        <taxon>Fungi</taxon>
        <taxon>Dikarya</taxon>
        <taxon>Ascomycota</taxon>
        <taxon>Pezizomycotina</taxon>
        <taxon>Sordariomycetes</taxon>
        <taxon>Sordariomycetidae</taxon>
        <taxon>Coniochaetales</taxon>
        <taxon>Coniochaetaceae</taxon>
        <taxon>Coniochaeta</taxon>
    </lineage>
</organism>
<dbReference type="AlphaFoldDB" id="A0AA38RCN7"/>
<proteinExistence type="predicted"/>
<comment type="caution">
    <text evidence="2">The sequence shown here is derived from an EMBL/GenBank/DDBJ whole genome shotgun (WGS) entry which is preliminary data.</text>
</comment>
<accession>A0AA38RCN7</accession>
<dbReference type="Proteomes" id="UP001174691">
    <property type="component" value="Unassembled WGS sequence"/>
</dbReference>